<dbReference type="Pfam" id="PF02518">
    <property type="entry name" value="HATPase_c"/>
    <property type="match status" value="1"/>
</dbReference>
<evidence type="ECO:0000313" key="7">
    <source>
        <dbReference type="EMBL" id="THV23232.1"/>
    </source>
</evidence>
<evidence type="ECO:0000256" key="1">
    <source>
        <dbReference type="ARBA" id="ARBA00000085"/>
    </source>
</evidence>
<sequence>MPSLAWKDLPEWTIVADRAILQVAASDRRLSDMLTTTAGIITALADFDLLPTLAFYVHDPQSSRYRLIHHVEADEIRLPIDLIDGRLPLDFHRNMGHCVYEIPLKPPYGDEISGTLIAFGRSAEPMKHEVYGNLEILAAEIAGILARRHGSHMTLLDMVELSTDEIYIFDPKSLTIIRTNATACLRTGFTEQALSEMKPSELKIGLSEADYRARIEPLLSGQRDSVLFDSFQKRRNGTVYPVKIQVWRIRGQDADIFAEVVIASADQRKAFGLLEQVFDAIPGGIGVFDAHSRLVMANRRLYDLMNLPPEQFPPGSYFEDILRYNVSRGEWGEGDHEAMIRERVEQAELGLSYSFERERTSGKVLAVRSEPLSNGGYVLSYSDITLRKRAEKDLIRNRDELEITVRERTAEIAAQAAALEEALQQEKAINAMQRQFLTMTSHEFRTPLAIIDGAAQRIQRKKGEIGARFLADKTQQIRSAVARMVELMESFLSAGSMDTGKLELTLVECSVKTLMNQAIQRQKLSSPHHRFDADISGLPPVMRCDALAISQVLSNLLSNAVKYSPRAPEIAVRGWTEDDHAFISVRDCGIGIDQADIPQLFQPYFRARTSTGIAGTGIGLSLVRQIVTLHDGDIFVESRLGAGSTFTLALPIKGPVARPQTQQENAA</sequence>
<dbReference type="InterPro" id="IPR036097">
    <property type="entry name" value="HisK_dim/P_sf"/>
</dbReference>
<dbReference type="GO" id="GO:0009927">
    <property type="term" value="F:histidine phosphotransfer kinase activity"/>
    <property type="evidence" value="ECO:0007669"/>
    <property type="project" value="TreeGrafter"/>
</dbReference>
<reference evidence="7 8" key="1">
    <citation type="submission" date="2019-04" db="EMBL/GenBank/DDBJ databases">
        <title>Genome sequence of strain shin9-1.</title>
        <authorList>
            <person name="Gao J."/>
            <person name="Sun J."/>
        </authorList>
    </citation>
    <scope>NUCLEOTIDE SEQUENCE [LARGE SCALE GENOMIC DNA]</scope>
    <source>
        <strain evidence="8">shin9-1</strain>
    </source>
</reference>
<keyword evidence="5" id="KW-0418">Kinase</keyword>
<evidence type="ECO:0000313" key="8">
    <source>
        <dbReference type="Proteomes" id="UP000308828"/>
    </source>
</evidence>
<dbReference type="InterPro" id="IPR035965">
    <property type="entry name" value="PAS-like_dom_sf"/>
</dbReference>
<dbReference type="PANTHER" id="PTHR43047">
    <property type="entry name" value="TWO-COMPONENT HISTIDINE PROTEIN KINASE"/>
    <property type="match status" value="1"/>
</dbReference>
<evidence type="ECO:0000256" key="2">
    <source>
        <dbReference type="ARBA" id="ARBA00012438"/>
    </source>
</evidence>
<proteinExistence type="predicted"/>
<evidence type="ECO:0000256" key="5">
    <source>
        <dbReference type="ARBA" id="ARBA00022777"/>
    </source>
</evidence>
<gene>
    <name evidence="7" type="ORF">FAA97_11535</name>
</gene>
<dbReference type="FunFam" id="3.30.565.10:FF:000006">
    <property type="entry name" value="Sensor histidine kinase WalK"/>
    <property type="match status" value="1"/>
</dbReference>
<evidence type="ECO:0000256" key="4">
    <source>
        <dbReference type="ARBA" id="ARBA00022679"/>
    </source>
</evidence>
<dbReference type="PROSITE" id="PS50109">
    <property type="entry name" value="HIS_KIN"/>
    <property type="match status" value="1"/>
</dbReference>
<dbReference type="Pfam" id="PF12860">
    <property type="entry name" value="PAS_7"/>
    <property type="match status" value="1"/>
</dbReference>
<dbReference type="SUPFAM" id="SSF55874">
    <property type="entry name" value="ATPase domain of HSP90 chaperone/DNA topoisomerase II/histidine kinase"/>
    <property type="match status" value="1"/>
</dbReference>
<evidence type="ECO:0000259" key="6">
    <source>
        <dbReference type="PROSITE" id="PS50109"/>
    </source>
</evidence>
<dbReference type="InterPro" id="IPR003661">
    <property type="entry name" value="HisK_dim/P_dom"/>
</dbReference>
<keyword evidence="8" id="KW-1185">Reference proteome</keyword>
<dbReference type="OrthoDB" id="9806130at2"/>
<dbReference type="Pfam" id="PF00512">
    <property type="entry name" value="HisKA"/>
    <property type="match status" value="1"/>
</dbReference>
<name>A0A4S8P327_9HYPH</name>
<dbReference type="SMART" id="SM00387">
    <property type="entry name" value="HATPase_c"/>
    <property type="match status" value="1"/>
</dbReference>
<dbReference type="GO" id="GO:0000155">
    <property type="term" value="F:phosphorelay sensor kinase activity"/>
    <property type="evidence" value="ECO:0007669"/>
    <property type="project" value="InterPro"/>
</dbReference>
<dbReference type="InterPro" id="IPR004358">
    <property type="entry name" value="Sig_transdc_His_kin-like_C"/>
</dbReference>
<dbReference type="EMBL" id="STGV01000003">
    <property type="protein sequence ID" value="THV23232.1"/>
    <property type="molecule type" value="Genomic_DNA"/>
</dbReference>
<protein>
    <recommendedName>
        <fullName evidence="2">histidine kinase</fullName>
        <ecNumber evidence="2">2.7.13.3</ecNumber>
    </recommendedName>
</protein>
<dbReference type="AlphaFoldDB" id="A0A4S8P327"/>
<dbReference type="SUPFAM" id="SSF47384">
    <property type="entry name" value="Homodimeric domain of signal transducing histidine kinase"/>
    <property type="match status" value="1"/>
</dbReference>
<dbReference type="EC" id="2.7.13.3" evidence="2"/>
<feature type="domain" description="Histidine kinase" evidence="6">
    <location>
        <begin position="439"/>
        <end position="654"/>
    </location>
</feature>
<dbReference type="SUPFAM" id="SSF55785">
    <property type="entry name" value="PYP-like sensor domain (PAS domain)"/>
    <property type="match status" value="2"/>
</dbReference>
<dbReference type="CDD" id="cd00082">
    <property type="entry name" value="HisKA"/>
    <property type="match status" value="1"/>
</dbReference>
<dbReference type="InterPro" id="IPR036890">
    <property type="entry name" value="HATPase_C_sf"/>
</dbReference>
<evidence type="ECO:0000256" key="3">
    <source>
        <dbReference type="ARBA" id="ARBA00022553"/>
    </source>
</evidence>
<dbReference type="InterPro" id="IPR003594">
    <property type="entry name" value="HATPase_dom"/>
</dbReference>
<dbReference type="Gene3D" id="3.30.450.20">
    <property type="entry name" value="PAS domain"/>
    <property type="match status" value="2"/>
</dbReference>
<comment type="caution">
    <text evidence="7">The sequence shown here is derived from an EMBL/GenBank/DDBJ whole genome shotgun (WGS) entry which is preliminary data.</text>
</comment>
<dbReference type="Gene3D" id="3.30.565.10">
    <property type="entry name" value="Histidine kinase-like ATPase, C-terminal domain"/>
    <property type="match status" value="1"/>
</dbReference>
<dbReference type="RefSeq" id="WP_136598674.1">
    <property type="nucleotide sequence ID" value="NZ_STGV01000003.1"/>
</dbReference>
<keyword evidence="4" id="KW-0808">Transferase</keyword>
<organism evidence="7 8">
    <name type="scientific">Peteryoungia ipomoeae</name>
    <dbReference type="NCBI Taxonomy" id="1210932"/>
    <lineage>
        <taxon>Bacteria</taxon>
        <taxon>Pseudomonadati</taxon>
        <taxon>Pseudomonadota</taxon>
        <taxon>Alphaproteobacteria</taxon>
        <taxon>Hyphomicrobiales</taxon>
        <taxon>Rhizobiaceae</taxon>
        <taxon>Peteryoungia</taxon>
    </lineage>
</organism>
<dbReference type="Proteomes" id="UP000308828">
    <property type="component" value="Unassembled WGS sequence"/>
</dbReference>
<dbReference type="Gene3D" id="1.10.287.130">
    <property type="match status" value="1"/>
</dbReference>
<dbReference type="SMART" id="SM00091">
    <property type="entry name" value="PAS"/>
    <property type="match status" value="2"/>
</dbReference>
<dbReference type="NCBIfam" id="TIGR00229">
    <property type="entry name" value="sensory_box"/>
    <property type="match status" value="1"/>
</dbReference>
<dbReference type="InterPro" id="IPR005467">
    <property type="entry name" value="His_kinase_dom"/>
</dbReference>
<dbReference type="SMART" id="SM00388">
    <property type="entry name" value="HisKA"/>
    <property type="match status" value="1"/>
</dbReference>
<accession>A0A4S8P327</accession>
<keyword evidence="3" id="KW-0597">Phosphoprotein</keyword>
<comment type="catalytic activity">
    <reaction evidence="1">
        <text>ATP + protein L-histidine = ADP + protein N-phospho-L-histidine.</text>
        <dbReference type="EC" id="2.7.13.3"/>
    </reaction>
</comment>
<dbReference type="GO" id="GO:0005886">
    <property type="term" value="C:plasma membrane"/>
    <property type="evidence" value="ECO:0007669"/>
    <property type="project" value="TreeGrafter"/>
</dbReference>
<dbReference type="PRINTS" id="PR00344">
    <property type="entry name" value="BCTRLSENSOR"/>
</dbReference>
<dbReference type="InterPro" id="IPR000014">
    <property type="entry name" value="PAS"/>
</dbReference>
<dbReference type="PANTHER" id="PTHR43047:SF72">
    <property type="entry name" value="OSMOSENSING HISTIDINE PROTEIN KINASE SLN1"/>
    <property type="match status" value="1"/>
</dbReference>